<dbReference type="Gene3D" id="3.30.9.10">
    <property type="entry name" value="D-Amino Acid Oxidase, subunit A, domain 2"/>
    <property type="match status" value="1"/>
</dbReference>
<evidence type="ECO:0000313" key="8">
    <source>
        <dbReference type="Proteomes" id="UP000429595"/>
    </source>
</evidence>
<dbReference type="SUPFAM" id="SSF51905">
    <property type="entry name" value="FAD/NAD(P)-binding domain"/>
    <property type="match status" value="1"/>
</dbReference>
<dbReference type="CDD" id="cd03477">
    <property type="entry name" value="Rieske_YhfW_C"/>
    <property type="match status" value="1"/>
</dbReference>
<dbReference type="GO" id="GO:0016705">
    <property type="term" value="F:oxidoreductase activity, acting on paired donors, with incorporation or reduction of molecular oxygen"/>
    <property type="evidence" value="ECO:0007669"/>
    <property type="project" value="UniProtKB-ARBA"/>
</dbReference>
<sequence>MMTEIKREPLWREETKLPSFPVLKEQVFADVIIVGGGITGIITAYMLTKARKKVVILEADELMNGTTGHTTAKITAQHNLIYDELTDSFSEEQAKLYYDANMEALQWVRDTIRQEGIECDWKDETAYVYTNDDIKAENLLKEAKIYEKLGVNGLLTDTMPWKVPFKQALQMNGQAQFHPLKFLKPLVEYINENGGAIYEHSPADDVEKGDKPAVVLKSGVKAIGSSVVIASHFPFYDNGFYFAKMHAERSYVIAIKPKKTFPGGMYITAEQPTRSVRSAVYNGEEVLLVGGEGHKTGKGQPTADHYQHLKDFAEKEFGIDKLLFSWSTQDLFSLDNIPYIGKSSKDDNIYTATGFKKWGMTTSIISGQLISDLILNKQNRYAELFSPERFKADPGVKNFVKKQSDVAAMLVKGKLDYFFNNNEELPKNQGIVINWEGKRAGAFKEEDGTVHLVDTTCTHMGCECEWNDAERTWDCPCHGSRFSISGEVMEGPAKKPLKKFGQLGDQVWQE</sequence>
<dbReference type="Pfam" id="PF01266">
    <property type="entry name" value="DAO"/>
    <property type="match status" value="1"/>
</dbReference>
<evidence type="ECO:0000313" key="7">
    <source>
        <dbReference type="EMBL" id="KAB7704218.1"/>
    </source>
</evidence>
<dbReference type="InterPro" id="IPR036922">
    <property type="entry name" value="Rieske_2Fe-2S_sf"/>
</dbReference>
<keyword evidence="4" id="KW-0411">Iron-sulfur</keyword>
<accession>A0A6I1FFX3</accession>
<dbReference type="GO" id="GO:0046872">
    <property type="term" value="F:metal ion binding"/>
    <property type="evidence" value="ECO:0007669"/>
    <property type="project" value="UniProtKB-KW"/>
</dbReference>
<evidence type="ECO:0000256" key="3">
    <source>
        <dbReference type="ARBA" id="ARBA00023004"/>
    </source>
</evidence>
<comment type="caution">
    <text evidence="7">The sequence shown here is derived from an EMBL/GenBank/DDBJ whole genome shotgun (WGS) entry which is preliminary data.</text>
</comment>
<dbReference type="InterPro" id="IPR038010">
    <property type="entry name" value="YhfW_C"/>
</dbReference>
<dbReference type="RefSeq" id="WP_152154505.1">
    <property type="nucleotide sequence ID" value="NZ_WEIO01000016.1"/>
</dbReference>
<dbReference type="InterPro" id="IPR005805">
    <property type="entry name" value="Rieske_Fe-S_prot_C"/>
</dbReference>
<dbReference type="EMBL" id="WEIO01000016">
    <property type="protein sequence ID" value="KAB7704218.1"/>
    <property type="molecule type" value="Genomic_DNA"/>
</dbReference>
<protein>
    <submittedName>
        <fullName evidence="7">FAD-dependent oxidoreductase</fullName>
    </submittedName>
</protein>
<dbReference type="InterPro" id="IPR036188">
    <property type="entry name" value="FAD/NAD-bd_sf"/>
</dbReference>
<dbReference type="InterPro" id="IPR006076">
    <property type="entry name" value="FAD-dep_OxRdtase"/>
</dbReference>
<proteinExistence type="predicted"/>
<reference evidence="7 8" key="1">
    <citation type="submission" date="2019-10" db="EMBL/GenBank/DDBJ databases">
        <title>Bacillus aerolatum sp. nov., isolated from bioaerosol of sport playgrounds.</title>
        <authorList>
            <person name="Chen P."/>
            <person name="Zhang G."/>
        </authorList>
    </citation>
    <scope>NUCLEOTIDE SEQUENCE [LARGE SCALE GENOMIC DNA]</scope>
    <source>
        <strain evidence="7 8">CX253</strain>
    </source>
</reference>
<dbReference type="GO" id="GO:0016020">
    <property type="term" value="C:membrane"/>
    <property type="evidence" value="ECO:0007669"/>
    <property type="project" value="InterPro"/>
</dbReference>
<dbReference type="PANTHER" id="PTHR13847">
    <property type="entry name" value="SARCOSINE DEHYDROGENASE-RELATED"/>
    <property type="match status" value="1"/>
</dbReference>
<dbReference type="PRINTS" id="PR00162">
    <property type="entry name" value="RIESKE"/>
</dbReference>
<keyword evidence="5" id="KW-1015">Disulfide bond</keyword>
<evidence type="ECO:0000256" key="5">
    <source>
        <dbReference type="ARBA" id="ARBA00023157"/>
    </source>
</evidence>
<organism evidence="7 8">
    <name type="scientific">Bacillus aerolatus</name>
    <dbReference type="NCBI Taxonomy" id="2653354"/>
    <lineage>
        <taxon>Bacteria</taxon>
        <taxon>Bacillati</taxon>
        <taxon>Bacillota</taxon>
        <taxon>Bacilli</taxon>
        <taxon>Bacillales</taxon>
        <taxon>Bacillaceae</taxon>
        <taxon>Bacillus</taxon>
    </lineage>
</organism>
<name>A0A6I1FFX3_9BACI</name>
<keyword evidence="8" id="KW-1185">Reference proteome</keyword>
<dbReference type="FunFam" id="2.102.10.10:FF:000014">
    <property type="entry name" value="Oxidoreductase, FAD dependent"/>
    <property type="match status" value="1"/>
</dbReference>
<dbReference type="PANTHER" id="PTHR13847:SF274">
    <property type="entry name" value="RIESKE 2FE-2S IRON-SULFUR PROTEIN YHFW-RELATED"/>
    <property type="match status" value="1"/>
</dbReference>
<dbReference type="Pfam" id="PF00355">
    <property type="entry name" value="Rieske"/>
    <property type="match status" value="1"/>
</dbReference>
<dbReference type="GO" id="GO:0005737">
    <property type="term" value="C:cytoplasm"/>
    <property type="evidence" value="ECO:0007669"/>
    <property type="project" value="TreeGrafter"/>
</dbReference>
<dbReference type="AlphaFoldDB" id="A0A6I1FFX3"/>
<evidence type="ECO:0000259" key="6">
    <source>
        <dbReference type="PROSITE" id="PS51296"/>
    </source>
</evidence>
<dbReference type="GO" id="GO:0004497">
    <property type="term" value="F:monooxygenase activity"/>
    <property type="evidence" value="ECO:0007669"/>
    <property type="project" value="UniProtKB-ARBA"/>
</dbReference>
<dbReference type="InterPro" id="IPR017941">
    <property type="entry name" value="Rieske_2Fe-2S"/>
</dbReference>
<keyword evidence="3" id="KW-0408">Iron</keyword>
<dbReference type="Proteomes" id="UP000429595">
    <property type="component" value="Unassembled WGS sequence"/>
</dbReference>
<evidence type="ECO:0000256" key="2">
    <source>
        <dbReference type="ARBA" id="ARBA00022723"/>
    </source>
</evidence>
<feature type="domain" description="Rieske" evidence="6">
    <location>
        <begin position="417"/>
        <end position="500"/>
    </location>
</feature>
<dbReference type="SUPFAM" id="SSF50022">
    <property type="entry name" value="ISP domain"/>
    <property type="match status" value="1"/>
</dbReference>
<dbReference type="Gene3D" id="2.102.10.10">
    <property type="entry name" value="Rieske [2Fe-2S] iron-sulphur domain"/>
    <property type="match status" value="1"/>
</dbReference>
<keyword evidence="1" id="KW-0001">2Fe-2S</keyword>
<dbReference type="Gene3D" id="3.50.50.60">
    <property type="entry name" value="FAD/NAD(P)-binding domain"/>
    <property type="match status" value="1"/>
</dbReference>
<evidence type="ECO:0000256" key="1">
    <source>
        <dbReference type="ARBA" id="ARBA00022714"/>
    </source>
</evidence>
<keyword evidence="2" id="KW-0479">Metal-binding</keyword>
<dbReference type="GO" id="GO:0051537">
    <property type="term" value="F:2 iron, 2 sulfur cluster binding"/>
    <property type="evidence" value="ECO:0007669"/>
    <property type="project" value="UniProtKB-KW"/>
</dbReference>
<dbReference type="PROSITE" id="PS51296">
    <property type="entry name" value="RIESKE"/>
    <property type="match status" value="1"/>
</dbReference>
<evidence type="ECO:0000256" key="4">
    <source>
        <dbReference type="ARBA" id="ARBA00023014"/>
    </source>
</evidence>
<gene>
    <name evidence="7" type="ORF">F9802_18170</name>
</gene>